<organism evidence="16 17">
    <name type="scientific">Halanaerobium hydrogeniformans</name>
    <name type="common">Halanaerobium sp. (strain sapolanicus)</name>
    <dbReference type="NCBI Taxonomy" id="656519"/>
    <lineage>
        <taxon>Bacteria</taxon>
        <taxon>Bacillati</taxon>
        <taxon>Bacillota</taxon>
        <taxon>Clostridia</taxon>
        <taxon>Halanaerobiales</taxon>
        <taxon>Halanaerobiaceae</taxon>
        <taxon>Halanaerobium</taxon>
    </lineage>
</organism>
<evidence type="ECO:0000256" key="11">
    <source>
        <dbReference type="ARBA" id="ARBA00023152"/>
    </source>
</evidence>
<feature type="binding site" evidence="12">
    <location>
        <position position="121"/>
    </location>
    <ligand>
        <name>substrate</name>
    </ligand>
</feature>
<feature type="binding site" evidence="13">
    <location>
        <position position="121"/>
    </location>
    <ligand>
        <name>(2R)-3-phosphoglycerate</name>
        <dbReference type="ChEBI" id="CHEBI:58272"/>
    </ligand>
</feature>
<evidence type="ECO:0000313" key="16">
    <source>
        <dbReference type="EMBL" id="ADQ14290.1"/>
    </source>
</evidence>
<dbReference type="CDD" id="cd00318">
    <property type="entry name" value="Phosphoglycerate_kinase"/>
    <property type="match status" value="1"/>
</dbReference>
<comment type="pathway">
    <text evidence="2 12">Carbohydrate degradation; glycolysis; pyruvate from D-glyceraldehyde 3-phosphate: step 2/5.</text>
</comment>
<keyword evidence="11 12" id="KW-0324">Glycolysis</keyword>
<dbReference type="FunFam" id="3.40.50.1260:FF:000003">
    <property type="entry name" value="Phosphoglycerate kinase"/>
    <property type="match status" value="1"/>
</dbReference>
<dbReference type="KEGG" id="has:Halsa_0843"/>
<keyword evidence="10 12" id="KW-0067">ATP-binding</keyword>
<reference evidence="16 17" key="1">
    <citation type="submission" date="2010-11" db="EMBL/GenBank/DDBJ databases">
        <title>Complete sequence of Halanaerobium sp. sapolanicus.</title>
        <authorList>
            <consortium name="US DOE Joint Genome Institute"/>
            <person name="Lucas S."/>
            <person name="Copeland A."/>
            <person name="Lapidus A."/>
            <person name="Cheng J.-F."/>
            <person name="Bruce D."/>
            <person name="Goodwin L."/>
            <person name="Pitluck S."/>
            <person name="Davenport K."/>
            <person name="Detter J.C."/>
            <person name="Han C."/>
            <person name="Tapia R."/>
            <person name="Land M."/>
            <person name="Hauser L."/>
            <person name="Jeffries C."/>
            <person name="Kyrpides N."/>
            <person name="Ivanova N."/>
            <person name="Mikhailova N."/>
            <person name="Begemann M.B."/>
            <person name="Mormile M.R."/>
            <person name="Wall J.D."/>
            <person name="Elias D.A."/>
            <person name="Woyke T."/>
        </authorList>
    </citation>
    <scope>NUCLEOTIDE SEQUENCE [LARGE SCALE GENOMIC DNA]</scope>
    <source>
        <strain evidence="17">sapolanicus</strain>
    </source>
</reference>
<keyword evidence="8 12" id="KW-0547">Nucleotide-binding</keyword>
<evidence type="ECO:0000256" key="9">
    <source>
        <dbReference type="ARBA" id="ARBA00022777"/>
    </source>
</evidence>
<dbReference type="InterPro" id="IPR036043">
    <property type="entry name" value="Phosphoglycerate_kinase_sf"/>
</dbReference>
<reference evidence="16 17" key="2">
    <citation type="journal article" date="2011" name="J. Bacteriol.">
        <title>Complete Genome Sequence of the Haloalkaliphilic, Hydrogen Producing Halanaerobium hydrogenoformans.</title>
        <authorList>
            <person name="Brown S.D."/>
            <person name="Begemann M.B."/>
            <person name="Mormile M.R."/>
            <person name="Wall J.D."/>
            <person name="Han C.S."/>
            <person name="Goodwin L.A."/>
            <person name="Pitluck S."/>
            <person name="Land M.L."/>
            <person name="Hauser L.J."/>
            <person name="Elias D.A."/>
        </authorList>
    </citation>
    <scope>NUCLEOTIDE SEQUENCE [LARGE SCALE GENOMIC DNA]</scope>
    <source>
        <strain evidence="17">sapolanicus</strain>
    </source>
</reference>
<dbReference type="UniPathway" id="UPA00109">
    <property type="reaction ID" value="UER00185"/>
</dbReference>
<evidence type="ECO:0000256" key="4">
    <source>
        <dbReference type="ARBA" id="ARBA00011245"/>
    </source>
</evidence>
<keyword evidence="7 12" id="KW-0808">Transferase</keyword>
<feature type="binding site" evidence="12 13">
    <location>
        <begin position="62"/>
        <end position="65"/>
    </location>
    <ligand>
        <name>substrate</name>
    </ligand>
</feature>
<feature type="binding site" evidence="13">
    <location>
        <position position="154"/>
    </location>
    <ligand>
        <name>(2R)-3-phosphoglycerate</name>
        <dbReference type="ChEBI" id="CHEBI:58272"/>
    </ligand>
</feature>
<evidence type="ECO:0000256" key="8">
    <source>
        <dbReference type="ARBA" id="ARBA00022741"/>
    </source>
</evidence>
<protein>
    <recommendedName>
        <fullName evidence="6 12">Phosphoglycerate kinase</fullName>
        <ecNumber evidence="5 12">2.7.2.3</ecNumber>
    </recommendedName>
</protein>
<proteinExistence type="inferred from homology"/>
<dbReference type="GO" id="GO:0004618">
    <property type="term" value="F:phosphoglycerate kinase activity"/>
    <property type="evidence" value="ECO:0007669"/>
    <property type="project" value="UniProtKB-UniRule"/>
</dbReference>
<dbReference type="SUPFAM" id="SSF53748">
    <property type="entry name" value="Phosphoglycerate kinase"/>
    <property type="match status" value="1"/>
</dbReference>
<gene>
    <name evidence="12" type="primary">pgk</name>
    <name evidence="16" type="ordered locus">Halsa_0843</name>
</gene>
<dbReference type="GO" id="GO:0005524">
    <property type="term" value="F:ATP binding"/>
    <property type="evidence" value="ECO:0007669"/>
    <property type="project" value="UniProtKB-KW"/>
</dbReference>
<evidence type="ECO:0000256" key="15">
    <source>
        <dbReference type="RuleBase" id="RU000532"/>
    </source>
</evidence>
<feature type="binding site" evidence="12">
    <location>
        <position position="154"/>
    </location>
    <ligand>
        <name>substrate</name>
    </ligand>
</feature>
<dbReference type="InterPro" id="IPR001576">
    <property type="entry name" value="Phosphoglycerate_kinase"/>
</dbReference>
<comment type="subunit">
    <text evidence="4 12">Monomer.</text>
</comment>
<keyword evidence="12" id="KW-0963">Cytoplasm</keyword>
<dbReference type="Pfam" id="PF00162">
    <property type="entry name" value="PGK"/>
    <property type="match status" value="1"/>
</dbReference>
<dbReference type="FunFam" id="3.40.50.1260:FF:000006">
    <property type="entry name" value="Phosphoglycerate kinase"/>
    <property type="match status" value="1"/>
</dbReference>
<name>E4RN73_HALHG</name>
<dbReference type="STRING" id="656519.Halsa_0843"/>
<evidence type="ECO:0000256" key="2">
    <source>
        <dbReference type="ARBA" id="ARBA00004838"/>
    </source>
</evidence>
<feature type="binding site" evidence="12 13">
    <location>
        <begin position="24"/>
        <end position="26"/>
    </location>
    <ligand>
        <name>substrate</name>
    </ligand>
</feature>
<feature type="binding site" evidence="12 14">
    <location>
        <position position="327"/>
    </location>
    <ligand>
        <name>ATP</name>
        <dbReference type="ChEBI" id="CHEBI:30616"/>
    </ligand>
</feature>
<dbReference type="OrthoDB" id="9808460at2"/>
<dbReference type="EC" id="2.7.2.3" evidence="5 12"/>
<comment type="subcellular location">
    <subcellularLocation>
        <location evidence="12">Cytoplasm</location>
    </subcellularLocation>
</comment>
<keyword evidence="17" id="KW-1185">Reference proteome</keyword>
<feature type="binding site" evidence="13">
    <location>
        <position position="39"/>
    </location>
    <ligand>
        <name>(2R)-3-phosphoglycerate</name>
        <dbReference type="ChEBI" id="CHEBI:58272"/>
    </ligand>
</feature>
<evidence type="ECO:0000256" key="1">
    <source>
        <dbReference type="ARBA" id="ARBA00000642"/>
    </source>
</evidence>
<keyword evidence="9 12" id="KW-0418">Kinase</keyword>
<comment type="similarity">
    <text evidence="3 12 15">Belongs to the phosphoglycerate kinase family.</text>
</comment>
<evidence type="ECO:0000256" key="5">
    <source>
        <dbReference type="ARBA" id="ARBA00013061"/>
    </source>
</evidence>
<dbReference type="PANTHER" id="PTHR11406">
    <property type="entry name" value="PHOSPHOGLYCERATE KINASE"/>
    <property type="match status" value="1"/>
</dbReference>
<accession>E4RN73</accession>
<evidence type="ECO:0000256" key="10">
    <source>
        <dbReference type="ARBA" id="ARBA00022840"/>
    </source>
</evidence>
<dbReference type="AlphaFoldDB" id="E4RN73"/>
<dbReference type="eggNOG" id="COG0126">
    <property type="taxonomic scope" value="Bacteria"/>
</dbReference>
<evidence type="ECO:0000256" key="6">
    <source>
        <dbReference type="ARBA" id="ARBA00016471"/>
    </source>
</evidence>
<dbReference type="GO" id="GO:0006096">
    <property type="term" value="P:glycolytic process"/>
    <property type="evidence" value="ECO:0007669"/>
    <property type="project" value="UniProtKB-UniRule"/>
</dbReference>
<dbReference type="InterPro" id="IPR015911">
    <property type="entry name" value="Phosphoglycerate_kinase_CS"/>
</dbReference>
<dbReference type="PANTHER" id="PTHR11406:SF23">
    <property type="entry name" value="PHOSPHOGLYCERATE KINASE 1, CHLOROPLASTIC-RELATED"/>
    <property type="match status" value="1"/>
</dbReference>
<comment type="catalytic activity">
    <reaction evidence="1 12 15">
        <text>(2R)-3-phosphoglycerate + ATP = (2R)-3-phospho-glyceroyl phosphate + ADP</text>
        <dbReference type="Rhea" id="RHEA:14801"/>
        <dbReference type="ChEBI" id="CHEBI:30616"/>
        <dbReference type="ChEBI" id="CHEBI:57604"/>
        <dbReference type="ChEBI" id="CHEBI:58272"/>
        <dbReference type="ChEBI" id="CHEBI:456216"/>
        <dbReference type="EC" id="2.7.2.3"/>
    </reaction>
</comment>
<feature type="binding site" evidence="12">
    <location>
        <position position="39"/>
    </location>
    <ligand>
        <name>substrate</name>
    </ligand>
</feature>
<dbReference type="GO" id="GO:0043531">
    <property type="term" value="F:ADP binding"/>
    <property type="evidence" value="ECO:0007669"/>
    <property type="project" value="TreeGrafter"/>
</dbReference>
<feature type="binding site" evidence="12 14">
    <location>
        <position position="204"/>
    </location>
    <ligand>
        <name>ATP</name>
        <dbReference type="ChEBI" id="CHEBI:30616"/>
    </ligand>
</feature>
<sequence>MYDINKKTLKDMDFKGKKVLVRVDFNVPLKEGEVTDSTRIKAALPTIEYLIREEAKVLLISHLGRPGGEVNEDLRMDAVAKELANQLNKEVKKADDCIGKEVKKAANNLENGEVLLLENSRFYPGEKANDPEFSKKLASLADLYVNDAFGAAHRAHATTVGVTEYLPSAAGFLMQKELNALGEVMAAPESPFVAIMGGAKVSDKIDVIKNLINKVDILIVAGGIANTFLLAKGYEVGDSLVEADKVDLARELMAEAEEKGVNIVLPIDVVIADEFSNDAETQVVKVDQIPAGWQVLDCGGPESLEQYKEIIKNAKTVIWNGPLGVFEMEKFAHGTVELAKALGQSDAHSVIGGGDSAAAINLAGVADQMDHISTGGGASLMFFEGKELPGVVALDEIE</sequence>
<dbReference type="InterPro" id="IPR015824">
    <property type="entry name" value="Phosphoglycerate_kinase_N"/>
</dbReference>
<evidence type="ECO:0000313" key="17">
    <source>
        <dbReference type="Proteomes" id="UP000007434"/>
    </source>
</evidence>
<comment type="caution">
    <text evidence="12">Lacks conserved residue(s) required for the propagation of feature annotation.</text>
</comment>
<evidence type="ECO:0000256" key="14">
    <source>
        <dbReference type="PIRSR" id="PIRSR000724-2"/>
    </source>
</evidence>
<dbReference type="HOGENOM" id="CLU_025427_0_2_9"/>
<dbReference type="Proteomes" id="UP000007434">
    <property type="component" value="Chromosome"/>
</dbReference>
<dbReference type="HAMAP" id="MF_00145">
    <property type="entry name" value="Phosphoglyc_kinase"/>
    <property type="match status" value="1"/>
</dbReference>
<evidence type="ECO:0000256" key="7">
    <source>
        <dbReference type="ARBA" id="ARBA00022679"/>
    </source>
</evidence>
<evidence type="ECO:0000256" key="12">
    <source>
        <dbReference type="HAMAP-Rule" id="MF_00145"/>
    </source>
</evidence>
<feature type="binding site" evidence="12 14">
    <location>
        <begin position="353"/>
        <end position="356"/>
    </location>
    <ligand>
        <name>ATP</name>
        <dbReference type="ChEBI" id="CHEBI:30616"/>
    </ligand>
</feature>
<dbReference type="GO" id="GO:0005829">
    <property type="term" value="C:cytosol"/>
    <property type="evidence" value="ECO:0007669"/>
    <property type="project" value="TreeGrafter"/>
</dbReference>
<dbReference type="PIRSF" id="PIRSF000724">
    <property type="entry name" value="Pgk"/>
    <property type="match status" value="1"/>
</dbReference>
<dbReference type="EMBL" id="CP002304">
    <property type="protein sequence ID" value="ADQ14290.1"/>
    <property type="molecule type" value="Genomic_DNA"/>
</dbReference>
<dbReference type="GO" id="GO:0006094">
    <property type="term" value="P:gluconeogenesis"/>
    <property type="evidence" value="ECO:0007669"/>
    <property type="project" value="TreeGrafter"/>
</dbReference>
<evidence type="ECO:0000256" key="3">
    <source>
        <dbReference type="ARBA" id="ARBA00008982"/>
    </source>
</evidence>
<dbReference type="Gene3D" id="3.40.50.1260">
    <property type="entry name" value="Phosphoglycerate kinase, N-terminal domain"/>
    <property type="match status" value="2"/>
</dbReference>
<dbReference type="PROSITE" id="PS00111">
    <property type="entry name" value="PGLYCERATE_KINASE"/>
    <property type="match status" value="1"/>
</dbReference>
<dbReference type="PRINTS" id="PR00477">
    <property type="entry name" value="PHGLYCKINASE"/>
</dbReference>
<evidence type="ECO:0000256" key="13">
    <source>
        <dbReference type="PIRSR" id="PIRSR000724-1"/>
    </source>
</evidence>